<accession>A0A6P1YHF5</accession>
<dbReference type="KEGG" id="apra:G3A50_02405"/>
<evidence type="ECO:0000313" key="3">
    <source>
        <dbReference type="Proteomes" id="UP000464751"/>
    </source>
</evidence>
<reference evidence="2 3" key="1">
    <citation type="submission" date="2020-02" db="EMBL/GenBank/DDBJ databases">
        <authorList>
            <person name="Li G."/>
        </authorList>
    </citation>
    <scope>NUCLEOTIDE SEQUENCE [LARGE SCALE GENOMIC DNA]</scope>
    <source>
        <strain evidence="2 3">DSM 102029</strain>
    </source>
</reference>
<keyword evidence="3" id="KW-1185">Reference proteome</keyword>
<dbReference type="GO" id="GO:0016779">
    <property type="term" value="F:nucleotidyltransferase activity"/>
    <property type="evidence" value="ECO:0007669"/>
    <property type="project" value="InterPro"/>
</dbReference>
<dbReference type="InterPro" id="IPR002934">
    <property type="entry name" value="Polymerase_NTP_transf_dom"/>
</dbReference>
<dbReference type="Gene3D" id="3.30.460.10">
    <property type="entry name" value="Beta Polymerase, domain 2"/>
    <property type="match status" value="1"/>
</dbReference>
<organism evidence="2 3">
    <name type="scientific">Ancylobacter pratisalsi</name>
    <dbReference type="NCBI Taxonomy" id="1745854"/>
    <lineage>
        <taxon>Bacteria</taxon>
        <taxon>Pseudomonadati</taxon>
        <taxon>Pseudomonadota</taxon>
        <taxon>Alphaproteobacteria</taxon>
        <taxon>Hyphomicrobiales</taxon>
        <taxon>Xanthobacteraceae</taxon>
        <taxon>Ancylobacter</taxon>
    </lineage>
</organism>
<protein>
    <recommendedName>
        <fullName evidence="1">Polymerase nucleotidyl transferase domain-containing protein</fullName>
    </recommendedName>
</protein>
<evidence type="ECO:0000313" key="2">
    <source>
        <dbReference type="EMBL" id="QIB32679.1"/>
    </source>
</evidence>
<feature type="domain" description="Polymerase nucleotidyl transferase" evidence="1">
    <location>
        <begin position="34"/>
        <end position="78"/>
    </location>
</feature>
<dbReference type="EMBL" id="CP048630">
    <property type="protein sequence ID" value="QIB32679.1"/>
    <property type="molecule type" value="Genomic_DNA"/>
</dbReference>
<gene>
    <name evidence="2" type="ORF">G3A50_02405</name>
</gene>
<proteinExistence type="predicted"/>
<dbReference type="Pfam" id="PF01909">
    <property type="entry name" value="NTP_transf_2"/>
    <property type="match status" value="1"/>
</dbReference>
<dbReference type="SUPFAM" id="SSF81301">
    <property type="entry name" value="Nucleotidyltransferase"/>
    <property type="match status" value="1"/>
</dbReference>
<dbReference type="CDD" id="cd05403">
    <property type="entry name" value="NT_KNTase_like"/>
    <property type="match status" value="1"/>
</dbReference>
<dbReference type="Proteomes" id="UP000464751">
    <property type="component" value="Chromosome"/>
</dbReference>
<sequence>MTIFDERREDTRQRIEKLQGLLTEDGARIKGAACVYATGSFGRGETDKNSDLDLFIVSKNKISNQKDEARESRLKRLDEIRLQASLINATSELDMPEFDGDGRYLIHYTLADLKGKLGTPDDDAVNTFTARLLLLLESKPLLGSDVYSDIVDEIIGAYWQDFPDHQHEFLPAFLANDILRLWRTLCVNYEVRTSRTPEEKNIKRRQKNYTLKHSRLLTCYSALLYLLSIYSDASTVSPENAKEMVSLSPTERLERILKTPKFSDSFSSINNILQKYDEFLRVKSDADGFHAMFVGEAAKDHMTAAREIAGHFFKAIEAIGQGNRLHQLLLV</sequence>
<evidence type="ECO:0000259" key="1">
    <source>
        <dbReference type="Pfam" id="PF01909"/>
    </source>
</evidence>
<name>A0A6P1YHF5_9HYPH</name>
<dbReference type="AlphaFoldDB" id="A0A6P1YHF5"/>
<dbReference type="RefSeq" id="WP_163073761.1">
    <property type="nucleotide sequence ID" value="NZ_CP048630.1"/>
</dbReference>
<dbReference type="InterPro" id="IPR043519">
    <property type="entry name" value="NT_sf"/>
</dbReference>